<feature type="transmembrane region" description="Helical" evidence="1">
    <location>
        <begin position="40"/>
        <end position="62"/>
    </location>
</feature>
<organism evidence="2 3">
    <name type="scientific">Rhodosorus marinus</name>
    <dbReference type="NCBI Taxonomy" id="101924"/>
    <lineage>
        <taxon>Eukaryota</taxon>
        <taxon>Rhodophyta</taxon>
        <taxon>Stylonematophyceae</taxon>
        <taxon>Stylonematales</taxon>
        <taxon>Stylonemataceae</taxon>
        <taxon>Rhodosorus</taxon>
    </lineage>
</organism>
<dbReference type="EMBL" id="JAMWBK010000009">
    <property type="protein sequence ID" value="KAJ8902054.1"/>
    <property type="molecule type" value="Genomic_DNA"/>
</dbReference>
<feature type="transmembrane region" description="Helical" evidence="1">
    <location>
        <begin position="177"/>
        <end position="197"/>
    </location>
</feature>
<reference evidence="2 3" key="1">
    <citation type="journal article" date="2023" name="Nat. Commun.">
        <title>Origin of minicircular mitochondrial genomes in red algae.</title>
        <authorList>
            <person name="Lee Y."/>
            <person name="Cho C.H."/>
            <person name="Lee Y.M."/>
            <person name="Park S.I."/>
            <person name="Yang J.H."/>
            <person name="West J.A."/>
            <person name="Bhattacharya D."/>
            <person name="Yoon H.S."/>
        </authorList>
    </citation>
    <scope>NUCLEOTIDE SEQUENCE [LARGE SCALE GENOMIC DNA]</scope>
    <source>
        <strain evidence="2 3">CCMP1338</strain>
        <tissue evidence="2">Whole cell</tissue>
    </source>
</reference>
<evidence type="ECO:0000256" key="1">
    <source>
        <dbReference type="SAM" id="Phobius"/>
    </source>
</evidence>
<comment type="caution">
    <text evidence="2">The sequence shown here is derived from an EMBL/GenBank/DDBJ whole genome shotgun (WGS) entry which is preliminary data.</text>
</comment>
<feature type="transmembrane region" description="Helical" evidence="1">
    <location>
        <begin position="74"/>
        <end position="97"/>
    </location>
</feature>
<evidence type="ECO:0000313" key="3">
    <source>
        <dbReference type="Proteomes" id="UP001157974"/>
    </source>
</evidence>
<dbReference type="Proteomes" id="UP001157974">
    <property type="component" value="Unassembled WGS sequence"/>
</dbReference>
<gene>
    <name evidence="2" type="ORF">NDN08_006462</name>
</gene>
<feature type="transmembrane region" description="Helical" evidence="1">
    <location>
        <begin position="145"/>
        <end position="165"/>
    </location>
</feature>
<sequence>MKELDPTYAFHLCLYALSLECILFFAVVSRSQDPYAHEGIARAFSLIFLFQSAAAFSCVLALQSFEGMFSEVVATASAFFIIATLFVCIPGAALVAIPEMRYRIWKTALTLVNIVALFFSAMIVGPKIGTTLDLPYVTDALQSRLVGAMFGALIIVLIASLIRLIRPPESLKGRSGAAVLASGTIFILLAGAVWAYLADACQFKDNVLDEACALPQSFDHNALFSLVTIIANGFVAEGVLRLMAAGTGQDGYIRI</sequence>
<protein>
    <submittedName>
        <fullName evidence="2">Uncharacterized protein</fullName>
    </submittedName>
</protein>
<feature type="transmembrane region" description="Helical" evidence="1">
    <location>
        <begin position="104"/>
        <end position="125"/>
    </location>
</feature>
<name>A0AAV8UHP7_9RHOD</name>
<keyword evidence="1" id="KW-0812">Transmembrane</keyword>
<proteinExistence type="predicted"/>
<keyword evidence="3" id="KW-1185">Reference proteome</keyword>
<feature type="transmembrane region" description="Helical" evidence="1">
    <location>
        <begin position="6"/>
        <end position="28"/>
    </location>
</feature>
<dbReference type="AlphaFoldDB" id="A0AAV8UHP7"/>
<keyword evidence="1" id="KW-0472">Membrane</keyword>
<evidence type="ECO:0000313" key="2">
    <source>
        <dbReference type="EMBL" id="KAJ8902054.1"/>
    </source>
</evidence>
<accession>A0AAV8UHP7</accession>
<keyword evidence="1" id="KW-1133">Transmembrane helix</keyword>